<protein>
    <submittedName>
        <fullName evidence="1">Peptidoglycan L-alanyl-D-glutamate endopeptidase CwlK</fullName>
    </submittedName>
</protein>
<evidence type="ECO:0000313" key="2">
    <source>
        <dbReference type="Proteomes" id="UP000198762"/>
    </source>
</evidence>
<dbReference type="STRING" id="430453.SAMN04487962_12523"/>
<accession>A0A1I0H804</accession>
<evidence type="ECO:0000313" key="1">
    <source>
        <dbReference type="EMBL" id="SET79840.1"/>
    </source>
</evidence>
<keyword evidence="2" id="KW-1185">Reference proteome</keyword>
<dbReference type="InterPro" id="IPR009045">
    <property type="entry name" value="Zn_M74/Hedgehog-like"/>
</dbReference>
<dbReference type="AlphaFoldDB" id="A0A1I0H804"/>
<dbReference type="Gene3D" id="3.30.1380.10">
    <property type="match status" value="1"/>
</dbReference>
<dbReference type="Proteomes" id="UP000198762">
    <property type="component" value="Unassembled WGS sequence"/>
</dbReference>
<reference evidence="2" key="1">
    <citation type="submission" date="2016-10" db="EMBL/GenBank/DDBJ databases">
        <authorList>
            <person name="Varghese N."/>
            <person name="Submissions S."/>
        </authorList>
    </citation>
    <scope>NUCLEOTIDE SEQUENCE [LARGE SCALE GENOMIC DNA]</scope>
    <source>
        <strain evidence="2">CGMCC 1.6489</strain>
    </source>
</reference>
<proteinExistence type="predicted"/>
<dbReference type="OrthoDB" id="8479979at2"/>
<dbReference type="SUPFAM" id="SSF55166">
    <property type="entry name" value="Hedgehog/DD-peptidase"/>
    <property type="match status" value="1"/>
</dbReference>
<gene>
    <name evidence="1" type="ORF">SAMN04487962_12523</name>
</gene>
<name>A0A1I0H804_9GAMM</name>
<dbReference type="EMBL" id="FOHZ01000025">
    <property type="protein sequence ID" value="SET79840.1"/>
    <property type="molecule type" value="Genomic_DNA"/>
</dbReference>
<sequence length="137" mass="15751">MPSYSDKSSSKLSTCHPDLQRIFGFVISFFDHSIIEGHRGQEAQDRFFAEGKSKVKFPNGKHNSYPSMAVDAAPWPIDWRDRERFSLFAGVVIGVAEYLYACGEIEHLVRWGGDWDMDTEVVDNSFDDLPHFELYRP</sequence>
<organism evidence="1 2">
    <name type="scientific">Marinobacter segnicrescens</name>
    <dbReference type="NCBI Taxonomy" id="430453"/>
    <lineage>
        <taxon>Bacteria</taxon>
        <taxon>Pseudomonadati</taxon>
        <taxon>Pseudomonadota</taxon>
        <taxon>Gammaproteobacteria</taxon>
        <taxon>Pseudomonadales</taxon>
        <taxon>Marinobacteraceae</taxon>
        <taxon>Marinobacter</taxon>
    </lineage>
</organism>